<reference evidence="8" key="2">
    <citation type="submission" date="2014-07" db="EMBL/GenBank/DDBJ databases">
        <title>Genetics and epidemiology of antimicrobial resistance in B. fragilis group.</title>
        <authorList>
            <person name="Sydenham T.V."/>
            <person name="Hasman H."/>
            <person name="Kemp M."/>
            <person name="Justesen U.S."/>
        </authorList>
    </citation>
    <scope>NUCLEOTIDE SEQUENCE [LARGE SCALE GENOMIC DNA]</scope>
    <source>
        <strain evidence="8">DCMOUH0018B</strain>
    </source>
</reference>
<dbReference type="AlphaFoldDB" id="A0A0I9S8N8"/>
<dbReference type="RefSeq" id="WP_044300736.1">
    <property type="nucleotide sequence ID" value="NZ_CAEUHN010000001.1"/>
</dbReference>
<evidence type="ECO:0000256" key="6">
    <source>
        <dbReference type="SAM" id="SignalP"/>
    </source>
</evidence>
<dbReference type="Pfam" id="PF06321">
    <property type="entry name" value="P_gingi_FimA"/>
    <property type="match status" value="1"/>
</dbReference>
<dbReference type="PATRIC" id="fig|817.53.peg.2782"/>
<sequence>MKVKSLLLSMCAIAALASCSQNDDEIPGGESNAPEAKVIIKLTGTGERASSRASGIPNDLDAQNGTVNNLTVFIFNKDGVVITKKYIGTPASVNANSVSTTTDATEVAVIANTGDLTGAGQLFATVSTKTALKAVLTDILKTPDTPAGGITQKDANLYMSGIGNLDPFVKKDETMQASVTIQLHFLAARIQLTKITFNGGSVKDNKYVQNNDFATTDDANFTITRVYLMSVQRMTQFLPTTDAGADYIAQNQKKYTGGVAWTAPWAAPAPTDFKQYDEYNIEAAADKFVEGTAAAKNSISDIGHWYTFTNDGVSDIANHPTVLVVEVKWRKTMATTKPKADAVNDTKYFATYFGGGDKDELKAGQTYSVVLNLKGNFKPENQGGSGGGGTTDPTKPTVNSSVNVTVTAAKWANPINIEKSWL</sequence>
<dbReference type="Gene3D" id="2.60.40.3690">
    <property type="match status" value="1"/>
</dbReference>
<comment type="subcellular location">
    <subcellularLocation>
        <location evidence="1">Fimbrium</location>
    </subcellularLocation>
</comment>
<evidence type="ECO:0000259" key="7">
    <source>
        <dbReference type="Pfam" id="PF06321"/>
    </source>
</evidence>
<feature type="region of interest" description="Disordered" evidence="5">
    <location>
        <begin position="378"/>
        <end position="397"/>
    </location>
</feature>
<evidence type="ECO:0000256" key="2">
    <source>
        <dbReference type="ARBA" id="ARBA00006011"/>
    </source>
</evidence>
<accession>A0A0I9S8N8</accession>
<keyword evidence="4" id="KW-0281">Fimbrium</keyword>
<comment type="caution">
    <text evidence="8">The sequence shown here is derived from an EMBL/GenBank/DDBJ whole genome shotgun (WGS) entry which is preliminary data.</text>
</comment>
<comment type="similarity">
    <text evidence="2">Belongs to the bacteroidetes fimbrillin superfamily. FimA/Mfa1 family.</text>
</comment>
<reference evidence="8" key="1">
    <citation type="book" date="2014" name="THE 24TH EUROPEAN CONGRESS OF CLINICAL MICROBIOLOGY AND INFECTIOUS DISEASES" publisher="ECCMID 2014" city="Barcelona, Spain">
        <title>Identification of resistance genes in three multidrug-resistant Bacteroides fragilis isolates by whole genome sequencing.</title>
        <editorList>
            <person name="Unknown"/>
            <person name="A."/>
        </editorList>
        <authorList>
            <person name="Sydenham T.V."/>
            <person name="Hasman H."/>
            <person name="Wang M."/>
            <person name="Soki J."/>
            <person name="Nagy E."/>
            <person name="Justesen U.S."/>
        </authorList>
    </citation>
    <scope>NUCLEOTIDE SEQUENCE</scope>
    <source>
        <strain evidence="8">DCMOUH0018B</strain>
    </source>
</reference>
<feature type="chain" id="PRO_5044366416" description="Major fimbrial subunit protein N-terminal domain-containing protein" evidence="6">
    <location>
        <begin position="18"/>
        <end position="422"/>
    </location>
</feature>
<dbReference type="InterPro" id="IPR029141">
    <property type="entry name" value="FimA_N"/>
</dbReference>
<evidence type="ECO:0000256" key="1">
    <source>
        <dbReference type="ARBA" id="ARBA00004561"/>
    </source>
</evidence>
<feature type="domain" description="Major fimbrial subunit protein N-terminal" evidence="7">
    <location>
        <begin position="37"/>
        <end position="164"/>
    </location>
</feature>
<protein>
    <recommendedName>
        <fullName evidence="7">Major fimbrial subunit protein N-terminal domain-containing protein</fullName>
    </recommendedName>
</protein>
<organism evidence="8">
    <name type="scientific">Bacteroides fragilis</name>
    <dbReference type="NCBI Taxonomy" id="817"/>
    <lineage>
        <taxon>Bacteria</taxon>
        <taxon>Pseudomonadati</taxon>
        <taxon>Bacteroidota</taxon>
        <taxon>Bacteroidia</taxon>
        <taxon>Bacteroidales</taxon>
        <taxon>Bacteroidaceae</taxon>
        <taxon>Bacteroides</taxon>
    </lineage>
</organism>
<dbReference type="GO" id="GO:0009289">
    <property type="term" value="C:pilus"/>
    <property type="evidence" value="ECO:0007669"/>
    <property type="project" value="UniProtKB-SubCell"/>
</dbReference>
<evidence type="ECO:0000256" key="3">
    <source>
        <dbReference type="ARBA" id="ARBA00022729"/>
    </source>
</evidence>
<dbReference type="Pfam" id="PF21514">
    <property type="entry name" value="FimA-like_C"/>
    <property type="match status" value="1"/>
</dbReference>
<evidence type="ECO:0000256" key="5">
    <source>
        <dbReference type="SAM" id="MobiDB-lite"/>
    </source>
</evidence>
<keyword evidence="3 6" id="KW-0732">Signal</keyword>
<gene>
    <name evidence="8" type="ORF">EE52_0213445</name>
</gene>
<name>A0A0I9S8N8_BACFG</name>
<dbReference type="EMBL" id="JMZZ02000152">
    <property type="protein sequence ID" value="KFX74285.1"/>
    <property type="molecule type" value="Genomic_DNA"/>
</dbReference>
<evidence type="ECO:0000313" key="8">
    <source>
        <dbReference type="EMBL" id="KFX74285.1"/>
    </source>
</evidence>
<proteinExistence type="inferred from homology"/>
<evidence type="ECO:0000256" key="4">
    <source>
        <dbReference type="ARBA" id="ARBA00023263"/>
    </source>
</evidence>
<feature type="signal peptide" evidence="6">
    <location>
        <begin position="1"/>
        <end position="17"/>
    </location>
</feature>
<dbReference type="PROSITE" id="PS51257">
    <property type="entry name" value="PROKAR_LIPOPROTEIN"/>
    <property type="match status" value="1"/>
</dbReference>
<dbReference type="Gene3D" id="2.60.40.2580">
    <property type="match status" value="1"/>
</dbReference>